<dbReference type="Proteomes" id="UP000807353">
    <property type="component" value="Unassembled WGS sequence"/>
</dbReference>
<evidence type="ECO:0000313" key="2">
    <source>
        <dbReference type="EMBL" id="KAF9460655.1"/>
    </source>
</evidence>
<keyword evidence="1" id="KW-0732">Signal</keyword>
<protein>
    <submittedName>
        <fullName evidence="2">Uncharacterized protein</fullName>
    </submittedName>
</protein>
<evidence type="ECO:0000313" key="3">
    <source>
        <dbReference type="Proteomes" id="UP000807353"/>
    </source>
</evidence>
<feature type="chain" id="PRO_5040188268" evidence="1">
    <location>
        <begin position="21"/>
        <end position="129"/>
    </location>
</feature>
<proteinExistence type="predicted"/>
<sequence>MFFNGSKVLIALAAATVVTASPTRRDWTVETTTCSFILHANGPFDSSELLAEFNYAIGRTLAMAVPSHSIDGGGDATWVDNGDNTFDVQLTIGAVGETSASAAAIMTGWVGTSLVGPTVNWFVQSASCI</sequence>
<comment type="caution">
    <text evidence="2">The sequence shown here is derived from an EMBL/GenBank/DDBJ whole genome shotgun (WGS) entry which is preliminary data.</text>
</comment>
<evidence type="ECO:0000256" key="1">
    <source>
        <dbReference type="SAM" id="SignalP"/>
    </source>
</evidence>
<dbReference type="AlphaFoldDB" id="A0A9P5Y3S2"/>
<dbReference type="OrthoDB" id="3031843at2759"/>
<organism evidence="2 3">
    <name type="scientific">Collybia nuda</name>
    <dbReference type="NCBI Taxonomy" id="64659"/>
    <lineage>
        <taxon>Eukaryota</taxon>
        <taxon>Fungi</taxon>
        <taxon>Dikarya</taxon>
        <taxon>Basidiomycota</taxon>
        <taxon>Agaricomycotina</taxon>
        <taxon>Agaricomycetes</taxon>
        <taxon>Agaricomycetidae</taxon>
        <taxon>Agaricales</taxon>
        <taxon>Tricholomatineae</taxon>
        <taxon>Clitocybaceae</taxon>
        <taxon>Collybia</taxon>
    </lineage>
</organism>
<keyword evidence="3" id="KW-1185">Reference proteome</keyword>
<dbReference type="EMBL" id="MU150295">
    <property type="protein sequence ID" value="KAF9460655.1"/>
    <property type="molecule type" value="Genomic_DNA"/>
</dbReference>
<feature type="signal peptide" evidence="1">
    <location>
        <begin position="1"/>
        <end position="20"/>
    </location>
</feature>
<gene>
    <name evidence="2" type="ORF">BDZ94DRAFT_1265567</name>
</gene>
<name>A0A9P5Y3S2_9AGAR</name>
<accession>A0A9P5Y3S2</accession>
<reference evidence="2" key="1">
    <citation type="submission" date="2020-11" db="EMBL/GenBank/DDBJ databases">
        <authorList>
            <consortium name="DOE Joint Genome Institute"/>
            <person name="Ahrendt S."/>
            <person name="Riley R."/>
            <person name="Andreopoulos W."/>
            <person name="Labutti K."/>
            <person name="Pangilinan J."/>
            <person name="Ruiz-Duenas F.J."/>
            <person name="Barrasa J.M."/>
            <person name="Sanchez-Garcia M."/>
            <person name="Camarero S."/>
            <person name="Miyauchi S."/>
            <person name="Serrano A."/>
            <person name="Linde D."/>
            <person name="Babiker R."/>
            <person name="Drula E."/>
            <person name="Ayuso-Fernandez I."/>
            <person name="Pacheco R."/>
            <person name="Padilla G."/>
            <person name="Ferreira P."/>
            <person name="Barriuso J."/>
            <person name="Kellner H."/>
            <person name="Castanera R."/>
            <person name="Alfaro M."/>
            <person name="Ramirez L."/>
            <person name="Pisabarro A.G."/>
            <person name="Kuo A."/>
            <person name="Tritt A."/>
            <person name="Lipzen A."/>
            <person name="He G."/>
            <person name="Yan M."/>
            <person name="Ng V."/>
            <person name="Cullen D."/>
            <person name="Martin F."/>
            <person name="Rosso M.-N."/>
            <person name="Henrissat B."/>
            <person name="Hibbett D."/>
            <person name="Martinez A.T."/>
            <person name="Grigoriev I.V."/>
        </authorList>
    </citation>
    <scope>NUCLEOTIDE SEQUENCE</scope>
    <source>
        <strain evidence="2">CBS 247.69</strain>
    </source>
</reference>